<dbReference type="RefSeq" id="WP_010979160.1">
    <property type="nucleotide sequence ID" value="NC_003106.2"/>
</dbReference>
<dbReference type="GeneID" id="1459133"/>
<protein>
    <recommendedName>
        <fullName evidence="1">ATPase AAA-type core domain-containing protein</fullName>
    </recommendedName>
</protein>
<dbReference type="PATRIC" id="fig|273063.9.peg.1292"/>
<dbReference type="Proteomes" id="UP000001015">
    <property type="component" value="Chromosome"/>
</dbReference>
<sequence length="248" mass="28391">MNDSDIITSFTYAMSSRGDELSAFLSILDSVVTLDDSKVTFKRKDPYNLEVHVNDDKVAEINVKTASLSMEGLSGPVLLPLVRIHKRVNKGYSPIYISTFFDNSGNPERIFSIAKRKNKEIKSKFEILQDEYGQFKLYYDSLPAYVMGRGILKREMIKFGLVASNLLLIDEIEDSLHPDLIMQILNDIKQSNTQTVFTTHVNEVIKMASKVFDENEITILYLTRRGYKTYKLSDVSEFEKPLSWLGYV</sequence>
<gene>
    <name evidence="2" type="primary">ST1144</name>
    <name evidence="2" type="ordered locus">STK_11440</name>
</gene>
<evidence type="ECO:0000259" key="1">
    <source>
        <dbReference type="Pfam" id="PF13304"/>
    </source>
</evidence>
<evidence type="ECO:0000313" key="2">
    <source>
        <dbReference type="EMBL" id="BAB66179.1"/>
    </source>
</evidence>
<dbReference type="AlphaFoldDB" id="Q972I7"/>
<reference evidence="3" key="1">
    <citation type="journal article" date="2001" name="DNA Res.">
        <title>Complete genome sequence of an aerobic thermoacidophilic Crenarchaeon, Sulfolobus tokodaii strain7.</title>
        <authorList>
            <person name="Kawarabayasi Y."/>
            <person name="Hino Y."/>
            <person name="Horikawa H."/>
            <person name="Jin-no K."/>
            <person name="Takahashi M."/>
            <person name="Sekine M."/>
            <person name="Baba S."/>
            <person name="Ankai A."/>
            <person name="Kosugi H."/>
            <person name="Hosoyama A."/>
            <person name="Fukui S."/>
            <person name="Nagai Y."/>
            <person name="Nishijima K."/>
            <person name="Otsuka R."/>
            <person name="Nakazawa H."/>
            <person name="Takamiya M."/>
            <person name="Kato Y."/>
            <person name="Yoshizawa T."/>
            <person name="Tanaka T."/>
            <person name="Kudoh Y."/>
            <person name="Yamazaki J."/>
            <person name="Kushida N."/>
            <person name="Oguchi A."/>
            <person name="Aoki K."/>
            <person name="Masuda S."/>
            <person name="Yanagii M."/>
            <person name="Nishimura M."/>
            <person name="Yamagishi A."/>
            <person name="Oshima T."/>
            <person name="Kikuchi H."/>
        </authorList>
    </citation>
    <scope>NUCLEOTIDE SEQUENCE [LARGE SCALE GENOMIC DNA]</scope>
    <source>
        <strain evidence="3">DSM 16993 / JCM 10545 / NBRC 100140 / 7</strain>
    </source>
</reference>
<accession>Q972I7</accession>
<dbReference type="eggNOG" id="arCOG03239">
    <property type="taxonomic scope" value="Archaea"/>
</dbReference>
<dbReference type="GO" id="GO:0016887">
    <property type="term" value="F:ATP hydrolysis activity"/>
    <property type="evidence" value="ECO:0007669"/>
    <property type="project" value="InterPro"/>
</dbReference>
<dbReference type="Gene3D" id="3.40.50.300">
    <property type="entry name" value="P-loop containing nucleotide triphosphate hydrolases"/>
    <property type="match status" value="1"/>
</dbReference>
<dbReference type="Pfam" id="PF13304">
    <property type="entry name" value="AAA_21"/>
    <property type="match status" value="1"/>
</dbReference>
<dbReference type="SUPFAM" id="SSF52540">
    <property type="entry name" value="P-loop containing nucleoside triphosphate hydrolases"/>
    <property type="match status" value="1"/>
</dbReference>
<dbReference type="EMBL" id="BA000023">
    <property type="protein sequence ID" value="BAB66179.1"/>
    <property type="molecule type" value="Genomic_DNA"/>
</dbReference>
<dbReference type="InterPro" id="IPR003959">
    <property type="entry name" value="ATPase_AAA_core"/>
</dbReference>
<evidence type="ECO:0000313" key="3">
    <source>
        <dbReference type="Proteomes" id="UP000001015"/>
    </source>
</evidence>
<feature type="domain" description="ATPase AAA-type core" evidence="1">
    <location>
        <begin position="165"/>
        <end position="203"/>
    </location>
</feature>
<keyword evidence="3" id="KW-1185">Reference proteome</keyword>
<name>Q972I7_SULTO</name>
<organism evidence="2 3">
    <name type="scientific">Sulfurisphaera tokodaii (strain DSM 16993 / JCM 10545 / NBRC 100140 / 7)</name>
    <name type="common">Sulfolobus tokodaii</name>
    <dbReference type="NCBI Taxonomy" id="273063"/>
    <lineage>
        <taxon>Archaea</taxon>
        <taxon>Thermoproteota</taxon>
        <taxon>Thermoprotei</taxon>
        <taxon>Sulfolobales</taxon>
        <taxon>Sulfolobaceae</taxon>
        <taxon>Sulfurisphaera</taxon>
    </lineage>
</organism>
<dbReference type="InterPro" id="IPR027417">
    <property type="entry name" value="P-loop_NTPase"/>
</dbReference>
<dbReference type="GO" id="GO:0005524">
    <property type="term" value="F:ATP binding"/>
    <property type="evidence" value="ECO:0007669"/>
    <property type="project" value="InterPro"/>
</dbReference>
<proteinExistence type="predicted"/>
<dbReference type="KEGG" id="sto:STK_11440"/>